<sequence>MDNEENTRYYVRDFNENGEIRKVEISNETLEEIEHLNEMKDEINRILVKCKKLVGSFKHNCPTRWNSSYNMIESIIINKEALAALSYEPENSTIKDKVLDNSEIKQMEEFMKLFEIFRDITEILSGQLYVTILLIFPIIYSLMNYELHELSINSYELRKIRTELINSLKNRFYFIFEEEIFIASTFLNYRYKDFSFIRDFQDRQDYLAKAKNYLHKIFKETFSSPNSSDL</sequence>
<gene>
    <name evidence="2" type="ORF">OXX778_LOCUS17714</name>
</gene>
<dbReference type="Proteomes" id="UP000663879">
    <property type="component" value="Unassembled WGS sequence"/>
</dbReference>
<name>A0A814IU50_9BILA</name>
<feature type="transmembrane region" description="Helical" evidence="1">
    <location>
        <begin position="120"/>
        <end position="143"/>
    </location>
</feature>
<reference evidence="2" key="1">
    <citation type="submission" date="2021-02" db="EMBL/GenBank/DDBJ databases">
        <authorList>
            <person name="Nowell W R."/>
        </authorList>
    </citation>
    <scope>NUCLEOTIDE SEQUENCE</scope>
    <source>
        <strain evidence="2">Ploen Becks lab</strain>
    </source>
</reference>
<keyword evidence="3" id="KW-1185">Reference proteome</keyword>
<dbReference type="SUPFAM" id="SSF53098">
    <property type="entry name" value="Ribonuclease H-like"/>
    <property type="match status" value="1"/>
</dbReference>
<evidence type="ECO:0000313" key="3">
    <source>
        <dbReference type="Proteomes" id="UP000663879"/>
    </source>
</evidence>
<dbReference type="InterPro" id="IPR012337">
    <property type="entry name" value="RNaseH-like_sf"/>
</dbReference>
<dbReference type="PANTHER" id="PTHR23272:SF187">
    <property type="entry name" value="AC9 TRANSPOSASE-RELATED"/>
    <property type="match status" value="1"/>
</dbReference>
<keyword evidence="1" id="KW-0812">Transmembrane</keyword>
<protein>
    <submittedName>
        <fullName evidence="2">Uncharacterized protein</fullName>
    </submittedName>
</protein>
<organism evidence="2 3">
    <name type="scientific">Brachionus calyciflorus</name>
    <dbReference type="NCBI Taxonomy" id="104777"/>
    <lineage>
        <taxon>Eukaryota</taxon>
        <taxon>Metazoa</taxon>
        <taxon>Spiralia</taxon>
        <taxon>Gnathifera</taxon>
        <taxon>Rotifera</taxon>
        <taxon>Eurotatoria</taxon>
        <taxon>Monogononta</taxon>
        <taxon>Pseudotrocha</taxon>
        <taxon>Ploima</taxon>
        <taxon>Brachionidae</taxon>
        <taxon>Brachionus</taxon>
    </lineage>
</organism>
<keyword evidence="1" id="KW-0472">Membrane</keyword>
<comment type="caution">
    <text evidence="2">The sequence shown here is derived from an EMBL/GenBank/DDBJ whole genome shotgun (WGS) entry which is preliminary data.</text>
</comment>
<dbReference type="OrthoDB" id="1607513at2759"/>
<dbReference type="AlphaFoldDB" id="A0A814IU50"/>
<keyword evidence="1" id="KW-1133">Transmembrane helix</keyword>
<dbReference type="EMBL" id="CAJNOC010004617">
    <property type="protein sequence ID" value="CAF1027994.1"/>
    <property type="molecule type" value="Genomic_DNA"/>
</dbReference>
<evidence type="ECO:0000313" key="2">
    <source>
        <dbReference type="EMBL" id="CAF1027994.1"/>
    </source>
</evidence>
<accession>A0A814IU50</accession>
<dbReference type="PANTHER" id="PTHR23272">
    <property type="entry name" value="BED FINGER-RELATED"/>
    <property type="match status" value="1"/>
</dbReference>
<proteinExistence type="predicted"/>
<evidence type="ECO:0000256" key="1">
    <source>
        <dbReference type="SAM" id="Phobius"/>
    </source>
</evidence>